<name>A0A8J7QDF2_9BACT</name>
<keyword evidence="2" id="KW-0472">Membrane</keyword>
<comment type="caution">
    <text evidence="3">The sequence shown here is derived from an EMBL/GenBank/DDBJ whole genome shotgun (WGS) entry which is preliminary data.</text>
</comment>
<organism evidence="3 4">
    <name type="scientific">Acanthopleuribacter pedis</name>
    <dbReference type="NCBI Taxonomy" id="442870"/>
    <lineage>
        <taxon>Bacteria</taxon>
        <taxon>Pseudomonadati</taxon>
        <taxon>Acidobacteriota</taxon>
        <taxon>Holophagae</taxon>
        <taxon>Acanthopleuribacterales</taxon>
        <taxon>Acanthopleuribacteraceae</taxon>
        <taxon>Acanthopleuribacter</taxon>
    </lineage>
</organism>
<evidence type="ECO:0000256" key="2">
    <source>
        <dbReference type="SAM" id="Phobius"/>
    </source>
</evidence>
<evidence type="ECO:0000313" key="4">
    <source>
        <dbReference type="Proteomes" id="UP000664417"/>
    </source>
</evidence>
<dbReference type="Proteomes" id="UP000664417">
    <property type="component" value="Unassembled WGS sequence"/>
</dbReference>
<feature type="region of interest" description="Disordered" evidence="1">
    <location>
        <begin position="77"/>
        <end position="117"/>
    </location>
</feature>
<gene>
    <name evidence="3" type="ORF">J3U88_11305</name>
</gene>
<evidence type="ECO:0008006" key="5">
    <source>
        <dbReference type="Google" id="ProtNLM"/>
    </source>
</evidence>
<evidence type="ECO:0000256" key="1">
    <source>
        <dbReference type="SAM" id="MobiDB-lite"/>
    </source>
</evidence>
<protein>
    <recommendedName>
        <fullName evidence="5">Prepilin-type N-terminal cleavage/methylation domain-containing protein</fullName>
    </recommendedName>
</protein>
<proteinExistence type="predicted"/>
<keyword evidence="2" id="KW-0812">Transmembrane</keyword>
<dbReference type="RefSeq" id="WP_207858866.1">
    <property type="nucleotide sequence ID" value="NZ_JAFREP010000008.1"/>
</dbReference>
<evidence type="ECO:0000313" key="3">
    <source>
        <dbReference type="EMBL" id="MBO1319046.1"/>
    </source>
</evidence>
<dbReference type="AlphaFoldDB" id="A0A8J7QDF2"/>
<feature type="transmembrane region" description="Helical" evidence="2">
    <location>
        <begin position="20"/>
        <end position="38"/>
    </location>
</feature>
<accession>A0A8J7QDF2</accession>
<keyword evidence="4" id="KW-1185">Reference proteome</keyword>
<keyword evidence="2" id="KW-1133">Transmembrane helix</keyword>
<reference evidence="3" key="1">
    <citation type="submission" date="2021-03" db="EMBL/GenBank/DDBJ databases">
        <authorList>
            <person name="Wang G."/>
        </authorList>
    </citation>
    <scope>NUCLEOTIDE SEQUENCE</scope>
    <source>
        <strain evidence="3">KCTC 12899</strain>
    </source>
</reference>
<dbReference type="EMBL" id="JAFREP010000008">
    <property type="protein sequence ID" value="MBO1319046.1"/>
    <property type="molecule type" value="Genomic_DNA"/>
</dbReference>
<sequence>MMDLPAPLQTRRLGFTLLEMVATVLIGAFIVLMIAGVLRNSMFAWETVQFRVGENYNRRMVLDLIKRQTSSLFLRTEAEQLSSGSRSRGPRRTGGNTNNQPRRDPNANPQIAGPQPPTGFQLPEGSYFFLGTPQELNFLSTVSFLSDFPGQVAVRYFVVQGAGEEGADLMSLPSSRTLDPRGDANLIETFESGNTLLDYPPPLEGDLYLYVEETNLFLTQSEQSIAAYNGTEEGADPQQPTIISAEARDRNKPNSGEEAAGPAQAVGTSTMALIGPLRAFSLRYRFPLNRGVQEEDTEEDWAEAWDLESEGRYPSAVEFILFYEKPGITDDIPTEELPGIRMVLPIYDTNNLMRGGNNAPF</sequence>